<dbReference type="STRING" id="2020962.A0A2N1JFD1"/>
<comment type="similarity">
    <text evidence="3">Belongs to the WD repeat ASA1 family.</text>
</comment>
<dbReference type="Gene3D" id="2.130.10.10">
    <property type="entry name" value="YVTN repeat-like/Quinoprotein amine dehydrogenase"/>
    <property type="match status" value="2"/>
</dbReference>
<evidence type="ECO:0000256" key="4">
    <source>
        <dbReference type="ARBA" id="ARBA00040563"/>
    </source>
</evidence>
<evidence type="ECO:0000256" key="5">
    <source>
        <dbReference type="PROSITE-ProRule" id="PRU00221"/>
    </source>
</evidence>
<reference evidence="6 7" key="1">
    <citation type="submission" date="2017-10" db="EMBL/GenBank/DDBJ databases">
        <title>A novel species of cold-tolerant Malassezia isolated from bats.</title>
        <authorList>
            <person name="Lorch J.M."/>
            <person name="Palmer J.M."/>
            <person name="Vanderwolf K.J."/>
            <person name="Schmidt K.Z."/>
            <person name="Verant M.L."/>
            <person name="Weller T.J."/>
            <person name="Blehert D.S."/>
        </authorList>
    </citation>
    <scope>NUCLEOTIDE SEQUENCE [LARGE SCALE GENOMIC DNA]</scope>
    <source>
        <strain evidence="6 7">NWHC:44797-103</strain>
    </source>
</reference>
<dbReference type="OrthoDB" id="7668193at2759"/>
<evidence type="ECO:0000256" key="1">
    <source>
        <dbReference type="ARBA" id="ARBA00022574"/>
    </source>
</evidence>
<dbReference type="InterPro" id="IPR015943">
    <property type="entry name" value="WD40/YVTN_repeat-like_dom_sf"/>
</dbReference>
<accession>A0A2N1JFD1</accession>
<dbReference type="Pfam" id="PF00400">
    <property type="entry name" value="WD40"/>
    <property type="match status" value="2"/>
</dbReference>
<dbReference type="EMBL" id="KZ454988">
    <property type="protein sequence ID" value="PKI85258.1"/>
    <property type="molecule type" value="Genomic_DNA"/>
</dbReference>
<dbReference type="PANTHER" id="PTHR19854:SF1">
    <property type="entry name" value="GUANINE NUCLEOTIDE-BINDING PROTEIN SUBUNIT BETA-LIKE PROTEIN 1"/>
    <property type="match status" value="1"/>
</dbReference>
<evidence type="ECO:0000313" key="7">
    <source>
        <dbReference type="Proteomes" id="UP000232875"/>
    </source>
</evidence>
<evidence type="ECO:0000256" key="2">
    <source>
        <dbReference type="ARBA" id="ARBA00022737"/>
    </source>
</evidence>
<dbReference type="SUPFAM" id="SSF50978">
    <property type="entry name" value="WD40 repeat-like"/>
    <property type="match status" value="1"/>
</dbReference>
<dbReference type="Proteomes" id="UP000232875">
    <property type="component" value="Unassembled WGS sequence"/>
</dbReference>
<protein>
    <recommendedName>
        <fullName evidence="4">ASTRA-associated protein 1</fullName>
    </recommendedName>
</protein>
<dbReference type="InterPro" id="IPR001680">
    <property type="entry name" value="WD40_rpt"/>
</dbReference>
<sequence length="372" mass="40514">MSLTSVAHRHETPVPFWVLRHHTPSPVNSVSFANNNTLLVAGDAQGRVSVSSMVDYRPQFFWDAHKDSILRADAWEGYLVTHGRDNCVRVWATPETALNPHGGTTALGIPKLVASVEVNALNYYGADGPLHGWLAVPNILESAWIDIFQLPQRIRVAEAVGKLAVVKSGAERPAIVMGLCLEQRDSSLVLAAGYEDGSAQAWTLPIHHEKLGQAELLWSSKEHTESVMSMCLTPDKSAVLTVGADDLLVYTALTPNALSKKYSTQHPGNACVAMRADAHVVAVGSWDSFIRILSMPEGILLAKLAYHKDSVYSLAYARFDTTHTLALGPESSSEDESVSLATKPTPRLMAAGAKDGRITLWDTHFTTEDARW</sequence>
<organism evidence="6 7">
    <name type="scientific">Malassezia vespertilionis</name>
    <dbReference type="NCBI Taxonomy" id="2020962"/>
    <lineage>
        <taxon>Eukaryota</taxon>
        <taxon>Fungi</taxon>
        <taxon>Dikarya</taxon>
        <taxon>Basidiomycota</taxon>
        <taxon>Ustilaginomycotina</taxon>
        <taxon>Malasseziomycetes</taxon>
        <taxon>Malasseziales</taxon>
        <taxon>Malasseziaceae</taxon>
        <taxon>Malassezia</taxon>
    </lineage>
</organism>
<keyword evidence="7" id="KW-1185">Reference proteome</keyword>
<proteinExistence type="inferred from homology"/>
<dbReference type="InterPro" id="IPR036322">
    <property type="entry name" value="WD40_repeat_dom_sf"/>
</dbReference>
<feature type="repeat" description="WD" evidence="5">
    <location>
        <begin position="330"/>
        <end position="362"/>
    </location>
</feature>
<dbReference type="PROSITE" id="PS50082">
    <property type="entry name" value="WD_REPEATS_2"/>
    <property type="match status" value="1"/>
</dbReference>
<dbReference type="SMART" id="SM00320">
    <property type="entry name" value="WD40"/>
    <property type="match status" value="5"/>
</dbReference>
<keyword evidence="1 5" id="KW-0853">WD repeat</keyword>
<dbReference type="PANTHER" id="PTHR19854">
    <property type="entry name" value="TRANSDUCIN BETA-LIKE 3"/>
    <property type="match status" value="1"/>
</dbReference>
<dbReference type="AlphaFoldDB" id="A0A2N1JFD1"/>
<evidence type="ECO:0000313" key="6">
    <source>
        <dbReference type="EMBL" id="PKI85258.1"/>
    </source>
</evidence>
<gene>
    <name evidence="6" type="primary">ASA1</name>
    <name evidence="6" type="ORF">MVES_000968</name>
</gene>
<name>A0A2N1JFD1_9BASI</name>
<evidence type="ECO:0000256" key="3">
    <source>
        <dbReference type="ARBA" id="ARBA00037931"/>
    </source>
</evidence>
<keyword evidence="2" id="KW-0677">Repeat</keyword>